<evidence type="ECO:0000313" key="3">
    <source>
        <dbReference type="EMBL" id="OGL46507.1"/>
    </source>
</evidence>
<reference evidence="3 4" key="1">
    <citation type="journal article" date="2016" name="Nat. Commun.">
        <title>Thousands of microbial genomes shed light on interconnected biogeochemical processes in an aquifer system.</title>
        <authorList>
            <person name="Anantharaman K."/>
            <person name="Brown C.T."/>
            <person name="Hug L.A."/>
            <person name="Sharon I."/>
            <person name="Castelle C.J."/>
            <person name="Probst A.J."/>
            <person name="Thomas B.C."/>
            <person name="Singh A."/>
            <person name="Wilkins M.J."/>
            <person name="Karaoz U."/>
            <person name="Brodie E.L."/>
            <person name="Williams K.H."/>
            <person name="Hubbard S.S."/>
            <person name="Banfield J.F."/>
        </authorList>
    </citation>
    <scope>NUCLEOTIDE SEQUENCE [LARGE SCALE GENOMIC DNA]</scope>
</reference>
<evidence type="ECO:0000313" key="4">
    <source>
        <dbReference type="Proteomes" id="UP000178797"/>
    </source>
</evidence>
<dbReference type="SUPFAM" id="SSF53448">
    <property type="entry name" value="Nucleotide-diphospho-sugar transferases"/>
    <property type="match status" value="1"/>
</dbReference>
<dbReference type="Gene3D" id="3.90.550.10">
    <property type="entry name" value="Spore Coat Polysaccharide Biosynthesis Protein SpsA, Chain A"/>
    <property type="match status" value="1"/>
</dbReference>
<protein>
    <recommendedName>
        <fullName evidence="2">Glycosyltransferase 2-like domain-containing protein</fullName>
    </recommendedName>
</protein>
<dbReference type="InterPro" id="IPR050834">
    <property type="entry name" value="Glycosyltransf_2"/>
</dbReference>
<feature type="coiled-coil region" evidence="1">
    <location>
        <begin position="348"/>
        <end position="375"/>
    </location>
</feature>
<dbReference type="Proteomes" id="UP000178797">
    <property type="component" value="Unassembled WGS sequence"/>
</dbReference>
<dbReference type="Pfam" id="PF00535">
    <property type="entry name" value="Glycos_transf_2"/>
    <property type="match status" value="1"/>
</dbReference>
<dbReference type="InterPro" id="IPR029044">
    <property type="entry name" value="Nucleotide-diphossugar_trans"/>
</dbReference>
<dbReference type="AlphaFoldDB" id="A0A1F7S079"/>
<dbReference type="EMBL" id="MGDE01000085">
    <property type="protein sequence ID" value="OGL46507.1"/>
    <property type="molecule type" value="Genomic_DNA"/>
</dbReference>
<keyword evidence="1" id="KW-0175">Coiled coil</keyword>
<dbReference type="PANTHER" id="PTHR43685">
    <property type="entry name" value="GLYCOSYLTRANSFERASE"/>
    <property type="match status" value="1"/>
</dbReference>
<sequence length="406" mass="48003">MPKVSVIIPSYNHEKYVAQAIQSVLDQTYQDFEIVITDDGSTDSTVEELEKFKDSRIRIFTFKNNMGACVAAKKCILESKGEYIAVLSSDDMFLPDKLEKQVKFLNEHPDIWIVFGYAQIIDEDGNDFSDEKHFYYNIFKQPNRTRFEWLNYFFYTGNALCHPSALIRRRCYEKIGYYDERLAQIPDFDFWIRACLKHDIYIIPENLIKFRVRAGEANVSGNKPETRIRAYIEFLHVLKNFLSIESVEEFLKIFPEASKYYDQVEKDLIPYFVAMIALERGTIHPLHQHFAIDVLINLLGNKDIADKIDKKCGFKYIDFIKLTGKYDIFNIEKIIQNSKQLNDKDTLLDEKDRQLHEKDRQLHEYDRQLQRLLNTYSWRMTAPMRTFLNALRNVSKKYFIKSGGRQ</sequence>
<evidence type="ECO:0000256" key="1">
    <source>
        <dbReference type="SAM" id="Coils"/>
    </source>
</evidence>
<dbReference type="PANTHER" id="PTHR43685:SF11">
    <property type="entry name" value="GLYCOSYLTRANSFERASE TAGX-RELATED"/>
    <property type="match status" value="1"/>
</dbReference>
<evidence type="ECO:0000259" key="2">
    <source>
        <dbReference type="Pfam" id="PF00535"/>
    </source>
</evidence>
<organism evidence="3 4">
    <name type="scientific">Candidatus Schekmanbacteria bacterium RBG_16_38_10</name>
    <dbReference type="NCBI Taxonomy" id="1817879"/>
    <lineage>
        <taxon>Bacteria</taxon>
        <taxon>Candidatus Schekmaniibacteriota</taxon>
    </lineage>
</organism>
<feature type="domain" description="Glycosyltransferase 2-like" evidence="2">
    <location>
        <begin position="5"/>
        <end position="170"/>
    </location>
</feature>
<accession>A0A1F7S079</accession>
<proteinExistence type="predicted"/>
<name>A0A1F7S079_9BACT</name>
<dbReference type="InterPro" id="IPR001173">
    <property type="entry name" value="Glyco_trans_2-like"/>
</dbReference>
<gene>
    <name evidence="3" type="ORF">A2W05_02400</name>
</gene>
<comment type="caution">
    <text evidence="3">The sequence shown here is derived from an EMBL/GenBank/DDBJ whole genome shotgun (WGS) entry which is preliminary data.</text>
</comment>